<dbReference type="CDD" id="cd04301">
    <property type="entry name" value="NAT_SF"/>
    <property type="match status" value="1"/>
</dbReference>
<dbReference type="AlphaFoldDB" id="A0A563DRP7"/>
<protein>
    <submittedName>
        <fullName evidence="4">GNAT family N-acetyltransferase</fullName>
    </submittedName>
</protein>
<reference evidence="4 5" key="1">
    <citation type="submission" date="2019-05" db="EMBL/GenBank/DDBJ databases">
        <authorList>
            <person name="Lee S.D."/>
        </authorList>
    </citation>
    <scope>NUCLEOTIDE SEQUENCE [LARGE SCALE GENOMIC DNA]</scope>
    <source>
        <strain evidence="4 5">C5-26</strain>
    </source>
</reference>
<evidence type="ECO:0000313" key="5">
    <source>
        <dbReference type="Proteomes" id="UP000320244"/>
    </source>
</evidence>
<dbReference type="Gene3D" id="3.40.630.30">
    <property type="match status" value="1"/>
</dbReference>
<dbReference type="InterPro" id="IPR016181">
    <property type="entry name" value="Acyl_CoA_acyltransferase"/>
</dbReference>
<evidence type="ECO:0000256" key="2">
    <source>
        <dbReference type="SAM" id="MobiDB-lite"/>
    </source>
</evidence>
<accession>A0A563DRP7</accession>
<keyword evidence="1 4" id="KW-0808">Transferase</keyword>
<dbReference type="InterPro" id="IPR000182">
    <property type="entry name" value="GNAT_dom"/>
</dbReference>
<feature type="domain" description="N-acetyltransferase" evidence="3">
    <location>
        <begin position="36"/>
        <end position="178"/>
    </location>
</feature>
<dbReference type="SUPFAM" id="SSF55729">
    <property type="entry name" value="Acyl-CoA N-acyltransferases (Nat)"/>
    <property type="match status" value="1"/>
</dbReference>
<keyword evidence="5" id="KW-1185">Reference proteome</keyword>
<name>A0A563DRP7_9MICO</name>
<dbReference type="PANTHER" id="PTHR13947">
    <property type="entry name" value="GNAT FAMILY N-ACETYLTRANSFERASE"/>
    <property type="match status" value="1"/>
</dbReference>
<sequence length="180" mass="20024">MRQDSGGARSNRHNHPGASHVGPDQAVTVGPNQPVRVMEAYTPPDQPAFADLVNSVHAEFGFSYDPELDADLENPTAYYQHLWLLRLDRAVVGSVALTPAKNRVATLKRMYVLPEHRGRGLGRQLLSLAIATADRDGCRQVMLDTSDRQCNAIRLYEGAGFRLHHTSGTTRYYTLNITQR</sequence>
<proteinExistence type="predicted"/>
<dbReference type="GO" id="GO:0008080">
    <property type="term" value="F:N-acetyltransferase activity"/>
    <property type="evidence" value="ECO:0007669"/>
    <property type="project" value="InterPro"/>
</dbReference>
<dbReference type="InterPro" id="IPR050769">
    <property type="entry name" value="NAT_camello-type"/>
</dbReference>
<dbReference type="EMBL" id="VCQV01000077">
    <property type="protein sequence ID" value="TWP32364.1"/>
    <property type="molecule type" value="Genomic_DNA"/>
</dbReference>
<dbReference type="PROSITE" id="PS51186">
    <property type="entry name" value="GNAT"/>
    <property type="match status" value="1"/>
</dbReference>
<dbReference type="OrthoDB" id="70840at2"/>
<gene>
    <name evidence="4" type="ORF">FGL98_24300</name>
</gene>
<dbReference type="Proteomes" id="UP000320244">
    <property type="component" value="Unassembled WGS sequence"/>
</dbReference>
<feature type="region of interest" description="Disordered" evidence="2">
    <location>
        <begin position="1"/>
        <end position="30"/>
    </location>
</feature>
<comment type="caution">
    <text evidence="4">The sequence shown here is derived from an EMBL/GenBank/DDBJ whole genome shotgun (WGS) entry which is preliminary data.</text>
</comment>
<evidence type="ECO:0000313" key="4">
    <source>
        <dbReference type="EMBL" id="TWP32364.1"/>
    </source>
</evidence>
<dbReference type="Pfam" id="PF00583">
    <property type="entry name" value="Acetyltransf_1"/>
    <property type="match status" value="1"/>
</dbReference>
<dbReference type="PANTHER" id="PTHR13947:SF37">
    <property type="entry name" value="LD18367P"/>
    <property type="match status" value="1"/>
</dbReference>
<organism evidence="4 5">
    <name type="scientific">Leekyejoonella antrihumi</name>
    <dbReference type="NCBI Taxonomy" id="1660198"/>
    <lineage>
        <taxon>Bacteria</taxon>
        <taxon>Bacillati</taxon>
        <taxon>Actinomycetota</taxon>
        <taxon>Actinomycetes</taxon>
        <taxon>Micrococcales</taxon>
        <taxon>Dermacoccaceae</taxon>
        <taxon>Leekyejoonella</taxon>
    </lineage>
</organism>
<evidence type="ECO:0000256" key="1">
    <source>
        <dbReference type="ARBA" id="ARBA00022679"/>
    </source>
</evidence>
<reference evidence="4 5" key="2">
    <citation type="submission" date="2019-08" db="EMBL/GenBank/DDBJ databases">
        <title>Jejuicoccus antrihumi gen. nov., sp. nov., a new member of the family Dermacoccaceae isolated from a cave.</title>
        <authorList>
            <person name="Schumann P."/>
            <person name="Kim I.S."/>
        </authorList>
    </citation>
    <scope>NUCLEOTIDE SEQUENCE [LARGE SCALE GENOMIC DNA]</scope>
    <source>
        <strain evidence="4 5">C5-26</strain>
    </source>
</reference>
<evidence type="ECO:0000259" key="3">
    <source>
        <dbReference type="PROSITE" id="PS51186"/>
    </source>
</evidence>